<comment type="caution">
    <text evidence="1">The sequence shown here is derived from an EMBL/GenBank/DDBJ whole genome shotgun (WGS) entry which is preliminary data.</text>
</comment>
<gene>
    <name evidence="1" type="ORF">NIES46_08860</name>
</gene>
<name>A0A5M3SZY5_LIMPL</name>
<evidence type="ECO:0000313" key="2">
    <source>
        <dbReference type="Proteomes" id="UP000326169"/>
    </source>
</evidence>
<keyword evidence="2" id="KW-1185">Reference proteome</keyword>
<dbReference type="RefSeq" id="WP_126277547.1">
    <property type="nucleotide sequence ID" value="NZ_BIMW01000042.1"/>
</dbReference>
<reference evidence="1 2" key="1">
    <citation type="journal article" date="2019" name="J Genomics">
        <title>The Draft Genome of a Hydrogen-producing Cyanobacterium, Arthrospira platensis NIES-46.</title>
        <authorList>
            <person name="Suzuki S."/>
            <person name="Yamaguchi H."/>
            <person name="Kawachi M."/>
        </authorList>
    </citation>
    <scope>NUCLEOTIDE SEQUENCE [LARGE SCALE GENOMIC DNA]</scope>
    <source>
        <strain evidence="1 2">NIES-46</strain>
    </source>
</reference>
<sequence>MSSNPFTISLSAEIQINPSESGYTLGGAADADGISPALRVPALPGFENAIALSPHPLPYSSVSDRCWLENRRILL</sequence>
<accession>A0A5M3SZY5</accession>
<organism evidence="1 2">
    <name type="scientific">Limnospira platensis NIES-46</name>
    <dbReference type="NCBI Taxonomy" id="1236695"/>
    <lineage>
        <taxon>Bacteria</taxon>
        <taxon>Bacillati</taxon>
        <taxon>Cyanobacteriota</taxon>
        <taxon>Cyanophyceae</taxon>
        <taxon>Oscillatoriophycideae</taxon>
        <taxon>Oscillatoriales</taxon>
        <taxon>Sirenicapillariaceae</taxon>
        <taxon>Limnospira</taxon>
    </lineage>
</organism>
<dbReference type="GeneID" id="301681800"/>
<dbReference type="EMBL" id="BIMW01000042">
    <property type="protein sequence ID" value="GCE92843.1"/>
    <property type="molecule type" value="Genomic_DNA"/>
</dbReference>
<proteinExistence type="predicted"/>
<protein>
    <submittedName>
        <fullName evidence="1">Uncharacterized protein</fullName>
    </submittedName>
</protein>
<evidence type="ECO:0000313" key="1">
    <source>
        <dbReference type="EMBL" id="GCE92843.1"/>
    </source>
</evidence>
<dbReference type="Proteomes" id="UP000326169">
    <property type="component" value="Unassembled WGS sequence"/>
</dbReference>